<dbReference type="EMBL" id="MFKF01000040">
    <property type="protein sequence ID" value="OGG56221.1"/>
    <property type="molecule type" value="Genomic_DNA"/>
</dbReference>
<evidence type="ECO:0000256" key="11">
    <source>
        <dbReference type="SAM" id="MobiDB-lite"/>
    </source>
</evidence>
<dbReference type="InterPro" id="IPR007860">
    <property type="entry name" value="DNA_mmatch_repair_MutS_con_dom"/>
</dbReference>
<dbReference type="GO" id="GO:0140664">
    <property type="term" value="F:ATP-dependent DNA damage sensor activity"/>
    <property type="evidence" value="ECO:0007669"/>
    <property type="project" value="InterPro"/>
</dbReference>
<sequence length="884" mass="97374">MSTDLTPLMEQYWRFKKEHQNAILLFRMGDFYETFYDDAKLASRLLGLTLTSRNHGRAESVPLAGVPHHALETYLARLIRAGQKVAICEQVENPKLAKGIVKRDVVQVVSPGTALSENLLDQRRNNYLVGVVEMDGVAGLAVVDLSTGEFTVEEVPTAKFDEAFERFGAAELVAPESWAERHGTDFSERFPGVLISRVEDWTASRAYAHDALTSHFAVASLRGFDCEDATAGVCAAGAVLTYLKANQQGAVPHITRLARRRSQDGMVLDLSTQRNLELLGALQDGRREGSLLSILDRTRTALGGRMLRAWLAQPLTDVARIQRRLDAVDALLKDPKPRGEIRETLDRIADLERLMAKVCCRRANARDLVALRNSVRVLPDLKKGLAGLGADLLRMARETGLPDLADLEQFIGQAVADDPPAALTEGGLIRPGYNTDLDELREISKGGRNWVASLQAKERERTGISSLKVAFNKAFGYYIEVTNANLNRAPDDYVRKQTLVGGERFITPDLKEWESKILGADERAQELEYDLFQQVRDRVAGWVAPVQTAARTVAEVDCLASFAEVAAANRYVRPAVDDSDAIEISDGRHPVVETLLKEGEFVPNDVRLDCSKNQILIITGPNMSGKSTALRQVGLIVLLAQVGCFVPACSARIGVVDRIFTRVGASDNLARGESTFLVEMHEAASILNNATSKSLVLLDEIGRGTSTFDGLSIAWAMTEYLHSATPQKPRTLFATHYHELTELEAILPRVQNFNVAVQEHGDKVIFLRKIVPGGCDHSYGIHVAQMAGLPPQVIARAKEVLARLEENDLTLTKSTARASRRRKLFGDHPSLFTQGAAPPPSPPTPHPVIEEIKALDVSRLTPLEALVKLDAWKRQIEEKEKEGK</sequence>
<dbReference type="GO" id="GO:0030983">
    <property type="term" value="F:mismatched DNA binding"/>
    <property type="evidence" value="ECO:0007669"/>
    <property type="project" value="InterPro"/>
</dbReference>
<name>A0A1F6D4H1_HANXR</name>
<dbReference type="InterPro" id="IPR007695">
    <property type="entry name" value="DNA_mismatch_repair_MutS-lik_N"/>
</dbReference>
<dbReference type="FunFam" id="3.40.50.300:FF:000870">
    <property type="entry name" value="MutS protein homolog 4"/>
    <property type="match status" value="1"/>
</dbReference>
<comment type="function">
    <text evidence="8 9">This protein is involved in the repair of mismatches in DNA. It is possible that it carries out the mismatch recognition step. This protein has a weak ATPase activity.</text>
</comment>
<dbReference type="Gene3D" id="3.40.1170.10">
    <property type="entry name" value="DNA repair protein MutS, domain I"/>
    <property type="match status" value="1"/>
</dbReference>
<dbReference type="InterPro" id="IPR005748">
    <property type="entry name" value="DNA_mismatch_repair_MutS"/>
</dbReference>
<dbReference type="PANTHER" id="PTHR11361:SF34">
    <property type="entry name" value="DNA MISMATCH REPAIR PROTEIN MSH1, MITOCHONDRIAL"/>
    <property type="match status" value="1"/>
</dbReference>
<dbReference type="InterPro" id="IPR016151">
    <property type="entry name" value="DNA_mismatch_repair_MutS_N"/>
</dbReference>
<dbReference type="InterPro" id="IPR000432">
    <property type="entry name" value="DNA_mismatch_repair_MutS_C"/>
</dbReference>
<organism evidence="13 14">
    <name type="scientific">Handelsmanbacteria sp. (strain RIFCSPLOWO2_12_FULL_64_10)</name>
    <dbReference type="NCBI Taxonomy" id="1817868"/>
    <lineage>
        <taxon>Bacteria</taxon>
        <taxon>Candidatus Handelsmaniibacteriota</taxon>
    </lineage>
</organism>
<dbReference type="InterPro" id="IPR036187">
    <property type="entry name" value="DNA_mismatch_repair_MutS_sf"/>
</dbReference>
<dbReference type="Proteomes" id="UP000178606">
    <property type="component" value="Unassembled WGS sequence"/>
</dbReference>
<dbReference type="Gene3D" id="1.10.1420.10">
    <property type="match status" value="2"/>
</dbReference>
<dbReference type="FunFam" id="3.40.1170.10:FF:000001">
    <property type="entry name" value="DNA mismatch repair protein MutS"/>
    <property type="match status" value="1"/>
</dbReference>
<proteinExistence type="inferred from homology"/>
<dbReference type="Pfam" id="PF05188">
    <property type="entry name" value="MutS_II"/>
    <property type="match status" value="1"/>
</dbReference>
<dbReference type="HAMAP" id="MF_00096">
    <property type="entry name" value="MutS"/>
    <property type="match status" value="1"/>
</dbReference>
<dbReference type="CDD" id="cd03284">
    <property type="entry name" value="ABC_MutS1"/>
    <property type="match status" value="1"/>
</dbReference>
<dbReference type="Pfam" id="PF05192">
    <property type="entry name" value="MutS_III"/>
    <property type="match status" value="1"/>
</dbReference>
<comment type="caution">
    <text evidence="13">The sequence shown here is derived from an EMBL/GenBank/DDBJ whole genome shotgun (WGS) entry which is preliminary data.</text>
</comment>
<dbReference type="SMART" id="SM00534">
    <property type="entry name" value="MUTSac"/>
    <property type="match status" value="1"/>
</dbReference>
<dbReference type="AlphaFoldDB" id="A0A1F6D4H1"/>
<dbReference type="InterPro" id="IPR007696">
    <property type="entry name" value="DNA_mismatch_repair_MutS_core"/>
</dbReference>
<evidence type="ECO:0000313" key="14">
    <source>
        <dbReference type="Proteomes" id="UP000178606"/>
    </source>
</evidence>
<dbReference type="InterPro" id="IPR045076">
    <property type="entry name" value="MutS"/>
</dbReference>
<evidence type="ECO:0000259" key="12">
    <source>
        <dbReference type="PROSITE" id="PS00486"/>
    </source>
</evidence>
<dbReference type="InterPro" id="IPR017261">
    <property type="entry name" value="DNA_mismatch_repair_MutS/MSH"/>
</dbReference>
<protein>
    <recommendedName>
        <fullName evidence="2 9">DNA mismatch repair protein MutS</fullName>
    </recommendedName>
</protein>
<gene>
    <name evidence="9" type="primary">mutS</name>
    <name evidence="13" type="ORF">A3F84_10145</name>
</gene>
<keyword evidence="7 9" id="KW-0234">DNA repair</keyword>
<dbReference type="SMART" id="SM00533">
    <property type="entry name" value="MUTSd"/>
    <property type="match status" value="1"/>
</dbReference>
<dbReference type="FunFam" id="1.10.1420.10:FF:000001">
    <property type="entry name" value="DNA mismatch repair protein MutS"/>
    <property type="match status" value="1"/>
</dbReference>
<evidence type="ECO:0000256" key="1">
    <source>
        <dbReference type="ARBA" id="ARBA00006271"/>
    </source>
</evidence>
<evidence type="ECO:0000256" key="5">
    <source>
        <dbReference type="ARBA" id="ARBA00022840"/>
    </source>
</evidence>
<dbReference type="InterPro" id="IPR007861">
    <property type="entry name" value="DNA_mismatch_repair_MutS_clamp"/>
</dbReference>
<feature type="domain" description="DNA mismatch repair proteins mutS family" evidence="12">
    <location>
        <begin position="694"/>
        <end position="710"/>
    </location>
</feature>
<dbReference type="SUPFAM" id="SSF53150">
    <property type="entry name" value="DNA repair protein MutS, domain II"/>
    <property type="match status" value="1"/>
</dbReference>
<dbReference type="PANTHER" id="PTHR11361">
    <property type="entry name" value="DNA MISMATCH REPAIR PROTEIN MUTS FAMILY MEMBER"/>
    <property type="match status" value="1"/>
</dbReference>
<dbReference type="GO" id="GO:0006298">
    <property type="term" value="P:mismatch repair"/>
    <property type="evidence" value="ECO:0007669"/>
    <property type="project" value="UniProtKB-UniRule"/>
</dbReference>
<dbReference type="InterPro" id="IPR027417">
    <property type="entry name" value="P-loop_NTPase"/>
</dbReference>
<evidence type="ECO:0000256" key="3">
    <source>
        <dbReference type="ARBA" id="ARBA00022741"/>
    </source>
</evidence>
<comment type="similarity">
    <text evidence="1 9 10">Belongs to the DNA mismatch repair MutS family.</text>
</comment>
<evidence type="ECO:0000256" key="2">
    <source>
        <dbReference type="ARBA" id="ARBA00021982"/>
    </source>
</evidence>
<dbReference type="SUPFAM" id="SSF55271">
    <property type="entry name" value="DNA repair protein MutS, domain I"/>
    <property type="match status" value="1"/>
</dbReference>
<evidence type="ECO:0000256" key="7">
    <source>
        <dbReference type="ARBA" id="ARBA00023204"/>
    </source>
</evidence>
<keyword evidence="4 9" id="KW-0227">DNA damage</keyword>
<dbReference type="Gene3D" id="3.30.420.110">
    <property type="entry name" value="MutS, connector domain"/>
    <property type="match status" value="1"/>
</dbReference>
<evidence type="ECO:0000256" key="10">
    <source>
        <dbReference type="RuleBase" id="RU003756"/>
    </source>
</evidence>
<dbReference type="Pfam" id="PF00488">
    <property type="entry name" value="MutS_V"/>
    <property type="match status" value="1"/>
</dbReference>
<dbReference type="Gene3D" id="3.40.50.300">
    <property type="entry name" value="P-loop containing nucleotide triphosphate hydrolases"/>
    <property type="match status" value="1"/>
</dbReference>
<feature type="binding site" evidence="9">
    <location>
        <begin position="620"/>
        <end position="627"/>
    </location>
    <ligand>
        <name>ATP</name>
        <dbReference type="ChEBI" id="CHEBI:30616"/>
    </ligand>
</feature>
<dbReference type="PROSITE" id="PS00486">
    <property type="entry name" value="DNA_MISMATCH_REPAIR_2"/>
    <property type="match status" value="1"/>
</dbReference>
<evidence type="ECO:0000256" key="4">
    <source>
        <dbReference type="ARBA" id="ARBA00022763"/>
    </source>
</evidence>
<dbReference type="Pfam" id="PF01624">
    <property type="entry name" value="MutS_I"/>
    <property type="match status" value="1"/>
</dbReference>
<evidence type="ECO:0000256" key="8">
    <source>
        <dbReference type="ARBA" id="ARBA00024647"/>
    </source>
</evidence>
<accession>A0A1F6D4H1</accession>
<dbReference type="GO" id="GO:0003684">
    <property type="term" value="F:damaged DNA binding"/>
    <property type="evidence" value="ECO:0007669"/>
    <property type="project" value="UniProtKB-UniRule"/>
</dbReference>
<dbReference type="GO" id="GO:0005524">
    <property type="term" value="F:ATP binding"/>
    <property type="evidence" value="ECO:0007669"/>
    <property type="project" value="UniProtKB-UniRule"/>
</dbReference>
<feature type="compositionally biased region" description="Pro residues" evidence="11">
    <location>
        <begin position="837"/>
        <end position="846"/>
    </location>
</feature>
<feature type="region of interest" description="Disordered" evidence="11">
    <location>
        <begin position="828"/>
        <end position="848"/>
    </location>
</feature>
<keyword evidence="5 9" id="KW-0067">ATP-binding</keyword>
<dbReference type="Pfam" id="PF05190">
    <property type="entry name" value="MutS_IV"/>
    <property type="match status" value="1"/>
</dbReference>
<dbReference type="PIRSF" id="PIRSF037677">
    <property type="entry name" value="DNA_mis_repair_Msh6"/>
    <property type="match status" value="1"/>
</dbReference>
<evidence type="ECO:0000256" key="6">
    <source>
        <dbReference type="ARBA" id="ARBA00023125"/>
    </source>
</evidence>
<keyword evidence="6 9" id="KW-0238">DNA-binding</keyword>
<evidence type="ECO:0000256" key="9">
    <source>
        <dbReference type="HAMAP-Rule" id="MF_00096"/>
    </source>
</evidence>
<dbReference type="NCBIfam" id="TIGR01070">
    <property type="entry name" value="mutS1"/>
    <property type="match status" value="1"/>
</dbReference>
<dbReference type="SUPFAM" id="SSF52540">
    <property type="entry name" value="P-loop containing nucleoside triphosphate hydrolases"/>
    <property type="match status" value="1"/>
</dbReference>
<dbReference type="InterPro" id="IPR036678">
    <property type="entry name" value="MutS_con_dom_sf"/>
</dbReference>
<keyword evidence="3 9" id="KW-0547">Nucleotide-binding</keyword>
<evidence type="ECO:0000313" key="13">
    <source>
        <dbReference type="EMBL" id="OGG56221.1"/>
    </source>
</evidence>
<dbReference type="NCBIfam" id="NF003810">
    <property type="entry name" value="PRK05399.1"/>
    <property type="match status" value="1"/>
</dbReference>
<reference evidence="13 14" key="1">
    <citation type="journal article" date="2016" name="Nat. Commun.">
        <title>Thousands of microbial genomes shed light on interconnected biogeochemical processes in an aquifer system.</title>
        <authorList>
            <person name="Anantharaman K."/>
            <person name="Brown C.T."/>
            <person name="Hug L.A."/>
            <person name="Sharon I."/>
            <person name="Castelle C.J."/>
            <person name="Probst A.J."/>
            <person name="Thomas B.C."/>
            <person name="Singh A."/>
            <person name="Wilkins M.J."/>
            <person name="Karaoz U."/>
            <person name="Brodie E.L."/>
            <person name="Williams K.H."/>
            <person name="Hubbard S.S."/>
            <person name="Banfield J.F."/>
        </authorList>
    </citation>
    <scope>NUCLEOTIDE SEQUENCE [LARGE SCALE GENOMIC DNA]</scope>
    <source>
        <strain evidence="14">RIFCSPLOWO2_12_FULL_64_10</strain>
    </source>
</reference>
<dbReference type="SUPFAM" id="SSF48334">
    <property type="entry name" value="DNA repair protein MutS, domain III"/>
    <property type="match status" value="1"/>
</dbReference>